<protein>
    <recommendedName>
        <fullName evidence="5">medium-chain acyl-CoA ligase</fullName>
        <ecNumber evidence="5">6.2.1.2</ecNumber>
    </recommendedName>
</protein>
<dbReference type="EC" id="6.2.1.2" evidence="5"/>
<comment type="similarity">
    <text evidence="1">Belongs to the ATP-dependent AMP-binding enzyme family.</text>
</comment>
<dbReference type="Gene3D" id="3.40.50.12780">
    <property type="entry name" value="N-terminal domain of ligase-like"/>
    <property type="match status" value="1"/>
</dbReference>
<evidence type="ECO:0000256" key="1">
    <source>
        <dbReference type="ARBA" id="ARBA00006432"/>
    </source>
</evidence>
<keyword evidence="4" id="KW-0067">ATP-binding</keyword>
<dbReference type="GeneID" id="101863838"/>
<evidence type="ECO:0000313" key="9">
    <source>
        <dbReference type="Proteomes" id="UP000694888"/>
    </source>
</evidence>
<dbReference type="InterPro" id="IPR020845">
    <property type="entry name" value="AMP-binding_CS"/>
</dbReference>
<dbReference type="RefSeq" id="XP_005106391.1">
    <property type="nucleotide sequence ID" value="XM_005106334.3"/>
</dbReference>
<accession>A0ABM0K198</accession>
<evidence type="ECO:0000256" key="2">
    <source>
        <dbReference type="ARBA" id="ARBA00022598"/>
    </source>
</evidence>
<dbReference type="Pfam" id="PF13193">
    <property type="entry name" value="AMP-binding_C"/>
    <property type="match status" value="1"/>
</dbReference>
<dbReference type="SUPFAM" id="SSF56801">
    <property type="entry name" value="Acetyl-CoA synthetase-like"/>
    <property type="match status" value="1"/>
</dbReference>
<organism evidence="9 10">
    <name type="scientific">Aplysia californica</name>
    <name type="common">California sea hare</name>
    <dbReference type="NCBI Taxonomy" id="6500"/>
    <lineage>
        <taxon>Eukaryota</taxon>
        <taxon>Metazoa</taxon>
        <taxon>Spiralia</taxon>
        <taxon>Lophotrochozoa</taxon>
        <taxon>Mollusca</taxon>
        <taxon>Gastropoda</taxon>
        <taxon>Heterobranchia</taxon>
        <taxon>Euthyneura</taxon>
        <taxon>Tectipleura</taxon>
        <taxon>Aplysiida</taxon>
        <taxon>Aplysioidea</taxon>
        <taxon>Aplysiidae</taxon>
        <taxon>Aplysia</taxon>
    </lineage>
</organism>
<evidence type="ECO:0000259" key="7">
    <source>
        <dbReference type="Pfam" id="PF00501"/>
    </source>
</evidence>
<keyword evidence="3" id="KW-0547">Nucleotide-binding</keyword>
<dbReference type="Proteomes" id="UP000694888">
    <property type="component" value="Unplaced"/>
</dbReference>
<dbReference type="PANTHER" id="PTHR43605:SF10">
    <property type="entry name" value="ACYL-COA SYNTHETASE MEDIUM CHAIN FAMILY MEMBER 3"/>
    <property type="match status" value="1"/>
</dbReference>
<dbReference type="InterPro" id="IPR051087">
    <property type="entry name" value="Mitochondrial_ACSM"/>
</dbReference>
<name>A0ABM0K198_APLCA</name>
<dbReference type="InterPro" id="IPR045851">
    <property type="entry name" value="AMP-bd_C_sf"/>
</dbReference>
<dbReference type="Gene3D" id="3.30.300.30">
    <property type="match status" value="1"/>
</dbReference>
<proteinExistence type="inferred from homology"/>
<keyword evidence="2" id="KW-0436">Ligase</keyword>
<evidence type="ECO:0000256" key="6">
    <source>
        <dbReference type="ARBA" id="ARBA00048477"/>
    </source>
</evidence>
<keyword evidence="9" id="KW-1185">Reference proteome</keyword>
<dbReference type="Pfam" id="PF00501">
    <property type="entry name" value="AMP-binding"/>
    <property type="match status" value="1"/>
</dbReference>
<feature type="domain" description="AMP-dependent synthetase/ligase" evidence="7">
    <location>
        <begin position="80"/>
        <end position="439"/>
    </location>
</feature>
<dbReference type="InterPro" id="IPR000873">
    <property type="entry name" value="AMP-dep_synth/lig_dom"/>
</dbReference>
<sequence>MRVLLSRVFNTCRLSQVLSKKNVVSLKLSPLSVQGKRWIQLCTTYPFDNYELERKNFHLDVPEYFNFAHDFIDGWAAAEQSGKRESDVPAFWWVDSVSKKEIKWSFQQLSQQSKRVANALTGGCGLQRGDKVIVILPKIPEWWLLNLACIRADIILSPGTTLLRSKDIRHRLKLSGAQAIITSPELSHYVDEGASDIERPLTKILVGEQSETRPGWVNYHSLVEKASADFQTAKTKATDPMTLFFTSGTTGAPKMAELSHASYGLGHTLTARYFLQSTSRSVVWNLSDTGWAKCAWSSLFAAWIHGSCVFIYNSAAFDPAETLQVLKDYPVEILCAPPTAYRHLVKGHLEPGMLKSLKHAICGGEPVNPEMIELWKKGTGLDIHEGYGQTETTLICARYACIDYKPGSMGKASPGIDLAVVDDDGNVLERGTEGNLAVKVKPHRPVGLFTHYLNEPERTAAVFRGDYYLLGDRCYMDEEDYVYFVGRADDVIISSGYRIGPFEVESALLEHPAVLESAVVSSPDDIRGEVVKAFVILSPDYRNTDPETLDLELKNHVKTVTAPYKYPRRIEFVTELPKTISGKIRRVELRNKEWNKE</sequence>
<evidence type="ECO:0000259" key="8">
    <source>
        <dbReference type="Pfam" id="PF13193"/>
    </source>
</evidence>
<evidence type="ECO:0000313" key="10">
    <source>
        <dbReference type="RefSeq" id="XP_005106391.1"/>
    </source>
</evidence>
<dbReference type="InterPro" id="IPR042099">
    <property type="entry name" value="ANL_N_sf"/>
</dbReference>
<dbReference type="InterPro" id="IPR025110">
    <property type="entry name" value="AMP-bd_C"/>
</dbReference>
<feature type="domain" description="AMP-binding enzyme C-terminal" evidence="8">
    <location>
        <begin position="503"/>
        <end position="583"/>
    </location>
</feature>
<dbReference type="PROSITE" id="PS00455">
    <property type="entry name" value="AMP_BINDING"/>
    <property type="match status" value="1"/>
</dbReference>
<dbReference type="PANTHER" id="PTHR43605">
    <property type="entry name" value="ACYL-COENZYME A SYNTHETASE"/>
    <property type="match status" value="1"/>
</dbReference>
<comment type="catalytic activity">
    <reaction evidence="6">
        <text>a medium-chain fatty acid + ATP + CoA = a medium-chain fatty acyl-CoA + AMP + diphosphate</text>
        <dbReference type="Rhea" id="RHEA:48340"/>
        <dbReference type="ChEBI" id="CHEBI:30616"/>
        <dbReference type="ChEBI" id="CHEBI:33019"/>
        <dbReference type="ChEBI" id="CHEBI:57287"/>
        <dbReference type="ChEBI" id="CHEBI:59558"/>
        <dbReference type="ChEBI" id="CHEBI:90546"/>
        <dbReference type="ChEBI" id="CHEBI:456215"/>
        <dbReference type="EC" id="6.2.1.2"/>
    </reaction>
    <physiologicalReaction direction="left-to-right" evidence="6">
        <dbReference type="Rhea" id="RHEA:48341"/>
    </physiologicalReaction>
</comment>
<evidence type="ECO:0000256" key="3">
    <source>
        <dbReference type="ARBA" id="ARBA00022741"/>
    </source>
</evidence>
<reference evidence="10" key="1">
    <citation type="submission" date="2025-08" db="UniProtKB">
        <authorList>
            <consortium name="RefSeq"/>
        </authorList>
    </citation>
    <scope>IDENTIFICATION</scope>
</reference>
<evidence type="ECO:0000256" key="4">
    <source>
        <dbReference type="ARBA" id="ARBA00022840"/>
    </source>
</evidence>
<gene>
    <name evidence="10" type="primary">LOC101863838</name>
</gene>
<evidence type="ECO:0000256" key="5">
    <source>
        <dbReference type="ARBA" id="ARBA00039009"/>
    </source>
</evidence>